<dbReference type="Pfam" id="PF00293">
    <property type="entry name" value="NUDIX"/>
    <property type="match status" value="1"/>
</dbReference>
<name>A0A382DDF6_9ZZZZ</name>
<dbReference type="SUPFAM" id="SSF55811">
    <property type="entry name" value="Nudix"/>
    <property type="match status" value="1"/>
</dbReference>
<dbReference type="CDD" id="cd03674">
    <property type="entry name" value="NUDIX_Hydrolase"/>
    <property type="match status" value="1"/>
</dbReference>
<dbReference type="Gene3D" id="3.90.79.10">
    <property type="entry name" value="Nucleoside Triphosphate Pyrophosphohydrolase"/>
    <property type="match status" value="1"/>
</dbReference>
<dbReference type="InterPro" id="IPR000086">
    <property type="entry name" value="NUDIX_hydrolase_dom"/>
</dbReference>
<evidence type="ECO:0000313" key="2">
    <source>
        <dbReference type="EMBL" id="SVB36285.1"/>
    </source>
</evidence>
<gene>
    <name evidence="2" type="ORF">METZ01_LOCUS189139</name>
</gene>
<protein>
    <recommendedName>
        <fullName evidence="1">Nudix hydrolase domain-containing protein</fullName>
    </recommendedName>
</protein>
<dbReference type="PANTHER" id="PTHR43736:SF1">
    <property type="entry name" value="DIHYDRONEOPTERIN TRIPHOSPHATE DIPHOSPHATASE"/>
    <property type="match status" value="1"/>
</dbReference>
<accession>A0A382DDF6</accession>
<sequence length="170" mass="19216">MPKTKIRHFTATGFVVNGDATLLHWHKKVQEWLPPGGHVDLNEDPVQTTLREIKEETGFDVEIVPTQKPLRVSNLDQIYAPHSIMIEDVVDSEHGEHQHIDHIYFTRLISDIPSPTGELSLQDEKATSWLWASLTDLKSETPFKTPKGEFRTPPEDVLKLGLAAIRHVSG</sequence>
<dbReference type="PROSITE" id="PS51462">
    <property type="entry name" value="NUDIX"/>
    <property type="match status" value="1"/>
</dbReference>
<feature type="domain" description="Nudix hydrolase" evidence="1">
    <location>
        <begin position="6"/>
        <end position="158"/>
    </location>
</feature>
<organism evidence="2">
    <name type="scientific">marine metagenome</name>
    <dbReference type="NCBI Taxonomy" id="408172"/>
    <lineage>
        <taxon>unclassified sequences</taxon>
        <taxon>metagenomes</taxon>
        <taxon>ecological metagenomes</taxon>
    </lineage>
</organism>
<reference evidence="2" key="1">
    <citation type="submission" date="2018-05" db="EMBL/GenBank/DDBJ databases">
        <authorList>
            <person name="Lanie J.A."/>
            <person name="Ng W.-L."/>
            <person name="Kazmierczak K.M."/>
            <person name="Andrzejewski T.M."/>
            <person name="Davidsen T.M."/>
            <person name="Wayne K.J."/>
            <person name="Tettelin H."/>
            <person name="Glass J.I."/>
            <person name="Rusch D."/>
            <person name="Podicherti R."/>
            <person name="Tsui H.-C.T."/>
            <person name="Winkler M.E."/>
        </authorList>
    </citation>
    <scope>NUCLEOTIDE SEQUENCE</scope>
</reference>
<evidence type="ECO:0000259" key="1">
    <source>
        <dbReference type="PROSITE" id="PS51462"/>
    </source>
</evidence>
<dbReference type="PANTHER" id="PTHR43736">
    <property type="entry name" value="ADP-RIBOSE PYROPHOSPHATASE"/>
    <property type="match status" value="1"/>
</dbReference>
<proteinExistence type="predicted"/>
<dbReference type="InterPro" id="IPR015797">
    <property type="entry name" value="NUDIX_hydrolase-like_dom_sf"/>
</dbReference>
<dbReference type="AlphaFoldDB" id="A0A382DDF6"/>
<dbReference type="EMBL" id="UINC01038786">
    <property type="protein sequence ID" value="SVB36285.1"/>
    <property type="molecule type" value="Genomic_DNA"/>
</dbReference>